<evidence type="ECO:0000313" key="1">
    <source>
        <dbReference type="EMBL" id="RXN92849.1"/>
    </source>
</evidence>
<dbReference type="Proteomes" id="UP000290849">
    <property type="component" value="Unassembled WGS sequence"/>
</dbReference>
<dbReference type="Gene3D" id="1.20.120.160">
    <property type="entry name" value="HPT domain"/>
    <property type="match status" value="1"/>
</dbReference>
<dbReference type="InterPro" id="IPR036641">
    <property type="entry name" value="HPT_dom_sf"/>
</dbReference>
<keyword evidence="2" id="KW-1185">Reference proteome</keyword>
<sequence>MTSLLDIELLRDLYPDPQARCRFLRRAHDVLRADRQALQAAMARRDHGDARQLAHRLQGTAAFLNGARESTLELFRALNQALAQGDVALLPGRCEPTLTYLSSLEAALLRATEDRATTGRKKKEMTN</sequence>
<organism evidence="1 2">
    <name type="scientific">Achromobacter aloeverae</name>
    <dbReference type="NCBI Taxonomy" id="1750518"/>
    <lineage>
        <taxon>Bacteria</taxon>
        <taxon>Pseudomonadati</taxon>
        <taxon>Pseudomonadota</taxon>
        <taxon>Betaproteobacteria</taxon>
        <taxon>Burkholderiales</taxon>
        <taxon>Alcaligenaceae</taxon>
        <taxon>Achromobacter</taxon>
    </lineage>
</organism>
<gene>
    <name evidence="1" type="ORF">C7R54_03670</name>
</gene>
<evidence type="ECO:0000313" key="2">
    <source>
        <dbReference type="Proteomes" id="UP000290849"/>
    </source>
</evidence>
<proteinExistence type="predicted"/>
<evidence type="ECO:0008006" key="3">
    <source>
        <dbReference type="Google" id="ProtNLM"/>
    </source>
</evidence>
<accession>A0A4Q1HPK9</accession>
<protein>
    <recommendedName>
        <fullName evidence="3">HPt domain-containing protein</fullName>
    </recommendedName>
</protein>
<comment type="caution">
    <text evidence="1">The sequence shown here is derived from an EMBL/GenBank/DDBJ whole genome shotgun (WGS) entry which is preliminary data.</text>
</comment>
<dbReference type="SUPFAM" id="SSF47226">
    <property type="entry name" value="Histidine-containing phosphotransfer domain, HPT domain"/>
    <property type="match status" value="1"/>
</dbReference>
<dbReference type="AlphaFoldDB" id="A0A4Q1HPK9"/>
<reference evidence="1 2" key="1">
    <citation type="journal article" date="2017" name="Int. J. Syst. Evol. Microbiol.">
        <title>Achromobacter aloeverae sp. nov., isolated from the root of Aloe vera (L.) Burm.f.</title>
        <authorList>
            <person name="Kuncharoen N."/>
            <person name="Muramatsu Y."/>
            <person name="Shibata C."/>
            <person name="Kamakura Y."/>
            <person name="Nakagawa Y."/>
            <person name="Tanasupawat S."/>
        </authorList>
    </citation>
    <scope>NUCLEOTIDE SEQUENCE [LARGE SCALE GENOMIC DNA]</scope>
    <source>
        <strain evidence="1 2">AVA-1</strain>
    </source>
</reference>
<dbReference type="EMBL" id="PYAL01000001">
    <property type="protein sequence ID" value="RXN92849.1"/>
    <property type="molecule type" value="Genomic_DNA"/>
</dbReference>
<dbReference type="OrthoDB" id="8637070at2"/>
<name>A0A4Q1HPK9_9BURK</name>
<dbReference type="GO" id="GO:0000160">
    <property type="term" value="P:phosphorelay signal transduction system"/>
    <property type="evidence" value="ECO:0007669"/>
    <property type="project" value="InterPro"/>
</dbReference>
<dbReference type="RefSeq" id="WP_129148805.1">
    <property type="nucleotide sequence ID" value="NZ_JBHSDO010000006.1"/>
</dbReference>